<reference evidence="1 2" key="1">
    <citation type="journal article" date="2017" name="Nat. Commun.">
        <title>In situ click chemistry generation of cyclooxygenase-2 inhibitors.</title>
        <authorList>
            <person name="Bhardwaj A."/>
            <person name="Kaur J."/>
            <person name="Wuest M."/>
            <person name="Wuest F."/>
        </authorList>
    </citation>
    <scope>NUCLEOTIDE SEQUENCE [LARGE SCALE GENOMIC DNA]</scope>
    <source>
        <strain evidence="1">S2_012_000_R3_94</strain>
    </source>
</reference>
<name>A0A533IA21_PARDE</name>
<comment type="caution">
    <text evidence="1">The sequence shown here is derived from an EMBL/GenBank/DDBJ whole genome shotgun (WGS) entry which is preliminary data.</text>
</comment>
<protein>
    <submittedName>
        <fullName evidence="1">Uncharacterized protein</fullName>
    </submittedName>
</protein>
<sequence length="245" mass="27707">MSLTLSQLMPASARAALLDERFEQYAVRAAVFLHQQLGWVVRDLDETALRRAISQSYTLSSAAGLRNEADHLKYLYAAGYWGIGFETDEQYAQPLREAGYRPADHGRLAYLPMEPVLNALERWQVPLQNEPHRPEATLHGLVQLAEAPAPNFERMLPFMASIWPERCQRLRSEQLIRTIENIRHDYGDQNVTRNAPAVYAAIALHLGRRLGNDPFLPWAAEAVTDGFALIHGLIDYWKSFGRAAA</sequence>
<evidence type="ECO:0000313" key="1">
    <source>
        <dbReference type="EMBL" id="TKW66910.1"/>
    </source>
</evidence>
<accession>A0A533IA21</accession>
<evidence type="ECO:0000313" key="2">
    <source>
        <dbReference type="Proteomes" id="UP000315344"/>
    </source>
</evidence>
<proteinExistence type="predicted"/>
<dbReference type="AlphaFoldDB" id="A0A533IA21"/>
<dbReference type="EMBL" id="VAFL01000005">
    <property type="protein sequence ID" value="TKW66910.1"/>
    <property type="molecule type" value="Genomic_DNA"/>
</dbReference>
<dbReference type="Proteomes" id="UP000315344">
    <property type="component" value="Unassembled WGS sequence"/>
</dbReference>
<gene>
    <name evidence="1" type="ORF">DI616_07470</name>
</gene>
<organism evidence="1 2">
    <name type="scientific">Paracoccus denitrificans</name>
    <dbReference type="NCBI Taxonomy" id="266"/>
    <lineage>
        <taxon>Bacteria</taxon>
        <taxon>Pseudomonadati</taxon>
        <taxon>Pseudomonadota</taxon>
        <taxon>Alphaproteobacteria</taxon>
        <taxon>Rhodobacterales</taxon>
        <taxon>Paracoccaceae</taxon>
        <taxon>Paracoccus</taxon>
    </lineage>
</organism>